<evidence type="ECO:0000313" key="1">
    <source>
        <dbReference type="EMBL" id="EDO53822.1"/>
    </source>
</evidence>
<sequence>MVCQKECVLDNVLIVSDICFCAKCGIVWKSVECVEGSVE</sequence>
<name>A0ABC9NBI9_BACUC</name>
<dbReference type="EMBL" id="AAYH02000044">
    <property type="protein sequence ID" value="EDO53822.1"/>
    <property type="molecule type" value="Genomic_DNA"/>
</dbReference>
<proteinExistence type="predicted"/>
<gene>
    <name evidence="1" type="ORF">BACUNI_02437</name>
</gene>
<organism evidence="1 2">
    <name type="scientific">Bacteroides uniformis (strain ATCC 8492 / DSM 6597 / CCUG 4942 / CIP 103695 / JCM 5828 / KCTC 5204 / NCTC 13054 / VPI 0061)</name>
    <dbReference type="NCBI Taxonomy" id="411479"/>
    <lineage>
        <taxon>Bacteria</taxon>
        <taxon>Pseudomonadati</taxon>
        <taxon>Bacteroidota</taxon>
        <taxon>Bacteroidia</taxon>
        <taxon>Bacteroidales</taxon>
        <taxon>Bacteroidaceae</taxon>
        <taxon>Bacteroides</taxon>
    </lineage>
</organism>
<reference evidence="1" key="2">
    <citation type="submission" date="2013-11" db="EMBL/GenBank/DDBJ databases">
        <title>Draft genome sequence of Bacteroides uniformis (ATCC 8492).</title>
        <authorList>
            <person name="Sudarsanam P."/>
            <person name="Ley R."/>
            <person name="Guruge J."/>
            <person name="Turnbaugh P.J."/>
            <person name="Mahowald M."/>
            <person name="Liep D."/>
            <person name="Gordon J."/>
        </authorList>
    </citation>
    <scope>NUCLEOTIDE SEQUENCE</scope>
    <source>
        <strain evidence="1">ATCC 8492</strain>
    </source>
</reference>
<dbReference type="Proteomes" id="UP000004110">
    <property type="component" value="Unassembled WGS sequence"/>
</dbReference>
<dbReference type="AlphaFoldDB" id="A0ABC9NBI9"/>
<protein>
    <submittedName>
        <fullName evidence="1">Uncharacterized protein</fullName>
    </submittedName>
</protein>
<accession>A0ABC9NBI9</accession>
<reference evidence="1" key="1">
    <citation type="submission" date="2007-06" db="EMBL/GenBank/DDBJ databases">
        <authorList>
            <person name="Fulton L."/>
            <person name="Clifton S."/>
            <person name="Fulton B."/>
            <person name="Xu J."/>
            <person name="Minx P."/>
            <person name="Pepin K.H."/>
            <person name="Johnson M."/>
            <person name="Thiruvilangam P."/>
            <person name="Bhonagiri V."/>
            <person name="Nash W.E."/>
            <person name="Mardis E.R."/>
            <person name="Wilson R.K."/>
        </authorList>
    </citation>
    <scope>NUCLEOTIDE SEQUENCE [LARGE SCALE GENOMIC DNA]</scope>
    <source>
        <strain evidence="1">ATCC 8492</strain>
    </source>
</reference>
<keyword evidence="2" id="KW-1185">Reference proteome</keyword>
<evidence type="ECO:0000313" key="2">
    <source>
        <dbReference type="Proteomes" id="UP000004110"/>
    </source>
</evidence>
<comment type="caution">
    <text evidence="1">The sequence shown here is derived from an EMBL/GenBank/DDBJ whole genome shotgun (WGS) entry which is preliminary data.</text>
</comment>